<reference evidence="5" key="1">
    <citation type="submission" date="2020-11" db="EMBL/GenBank/DDBJ databases">
        <title>Sequencing the genomes of 1000 actinobacteria strains.</title>
        <authorList>
            <person name="Klenk H.-P."/>
        </authorList>
    </citation>
    <scope>NUCLEOTIDE SEQUENCE</scope>
    <source>
        <strain evidence="5">DSM 45356</strain>
    </source>
</reference>
<keyword evidence="6" id="KW-1185">Reference proteome</keyword>
<gene>
    <name evidence="5" type="ORF">IW245_001481</name>
</gene>
<evidence type="ECO:0000313" key="5">
    <source>
        <dbReference type="EMBL" id="MBG6135287.1"/>
    </source>
</evidence>
<dbReference type="AlphaFoldDB" id="A0A8J7KVG8"/>
<dbReference type="InterPro" id="IPR003439">
    <property type="entry name" value="ABC_transporter-like_ATP-bd"/>
</dbReference>
<proteinExistence type="predicted"/>
<dbReference type="PANTHER" id="PTHR42939">
    <property type="entry name" value="ABC TRANSPORTER ATP-BINDING PROTEIN ALBC-RELATED"/>
    <property type="match status" value="1"/>
</dbReference>
<evidence type="ECO:0000256" key="1">
    <source>
        <dbReference type="ARBA" id="ARBA00022448"/>
    </source>
</evidence>
<dbReference type="InterPro" id="IPR051782">
    <property type="entry name" value="ABC_Transporter_VariousFunc"/>
</dbReference>
<dbReference type="SMART" id="SM00382">
    <property type="entry name" value="AAA"/>
    <property type="match status" value="1"/>
</dbReference>
<evidence type="ECO:0000256" key="2">
    <source>
        <dbReference type="ARBA" id="ARBA00022741"/>
    </source>
</evidence>
<dbReference type="PROSITE" id="PS50893">
    <property type="entry name" value="ABC_TRANSPORTER_2"/>
    <property type="match status" value="1"/>
</dbReference>
<sequence length="241" mass="25434">MLLDDVRVRYARSGPWILDRVSVAAHPGEAVVVLGRNGAGKSTLLNVCAGVLRPDTGRVTDRPAVVGWVPERFPAAQPFTAREYLAGAGRIRGLTAAGADRAVAHWAERLHLGPFLDVRLGRLSKGSAQKVGLAQALLVPPELLVLDEPWEGLDAVARAEVPLIVGEVTAGGGIVLVSDHRGEIARLAVAQRWTVRDGGVHPDGDDPSRCVIEIEVPAADAAGTVTALRAQGHEVLGVRPR</sequence>
<name>A0A8J7KVG8_9ACTN</name>
<dbReference type="InterPro" id="IPR003593">
    <property type="entry name" value="AAA+_ATPase"/>
</dbReference>
<dbReference type="GO" id="GO:0016887">
    <property type="term" value="F:ATP hydrolysis activity"/>
    <property type="evidence" value="ECO:0007669"/>
    <property type="project" value="InterPro"/>
</dbReference>
<accession>A0A8J7KVG8</accession>
<dbReference type="GO" id="GO:0005524">
    <property type="term" value="F:ATP binding"/>
    <property type="evidence" value="ECO:0007669"/>
    <property type="project" value="UniProtKB-KW"/>
</dbReference>
<organism evidence="5 6">
    <name type="scientific">Longispora fulva</name>
    <dbReference type="NCBI Taxonomy" id="619741"/>
    <lineage>
        <taxon>Bacteria</taxon>
        <taxon>Bacillati</taxon>
        <taxon>Actinomycetota</taxon>
        <taxon>Actinomycetes</taxon>
        <taxon>Micromonosporales</taxon>
        <taxon>Micromonosporaceae</taxon>
        <taxon>Longispora</taxon>
    </lineage>
</organism>
<dbReference type="RefSeq" id="WP_197002414.1">
    <property type="nucleotide sequence ID" value="NZ_BONS01000003.1"/>
</dbReference>
<keyword evidence="2" id="KW-0547">Nucleotide-binding</keyword>
<comment type="caution">
    <text evidence="5">The sequence shown here is derived from an EMBL/GenBank/DDBJ whole genome shotgun (WGS) entry which is preliminary data.</text>
</comment>
<evidence type="ECO:0000259" key="4">
    <source>
        <dbReference type="PROSITE" id="PS50893"/>
    </source>
</evidence>
<keyword evidence="1" id="KW-0813">Transport</keyword>
<feature type="domain" description="ABC transporter" evidence="4">
    <location>
        <begin position="1"/>
        <end position="222"/>
    </location>
</feature>
<dbReference type="SUPFAM" id="SSF52540">
    <property type="entry name" value="P-loop containing nucleoside triphosphate hydrolases"/>
    <property type="match status" value="1"/>
</dbReference>
<dbReference type="EMBL" id="JADOUF010000001">
    <property type="protein sequence ID" value="MBG6135287.1"/>
    <property type="molecule type" value="Genomic_DNA"/>
</dbReference>
<dbReference type="Proteomes" id="UP000622552">
    <property type="component" value="Unassembled WGS sequence"/>
</dbReference>
<protein>
    <submittedName>
        <fullName evidence="5">ABC-type multidrug transport system ATPase subunit</fullName>
    </submittedName>
</protein>
<dbReference type="PANTHER" id="PTHR42939:SF1">
    <property type="entry name" value="ABC TRANSPORTER ATP-BINDING PROTEIN ALBC-RELATED"/>
    <property type="match status" value="1"/>
</dbReference>
<dbReference type="Pfam" id="PF00005">
    <property type="entry name" value="ABC_tran"/>
    <property type="match status" value="1"/>
</dbReference>
<keyword evidence="3" id="KW-0067">ATP-binding</keyword>
<evidence type="ECO:0000256" key="3">
    <source>
        <dbReference type="ARBA" id="ARBA00022840"/>
    </source>
</evidence>
<evidence type="ECO:0000313" key="6">
    <source>
        <dbReference type="Proteomes" id="UP000622552"/>
    </source>
</evidence>
<dbReference type="Gene3D" id="3.40.50.300">
    <property type="entry name" value="P-loop containing nucleotide triphosphate hydrolases"/>
    <property type="match status" value="1"/>
</dbReference>
<dbReference type="InterPro" id="IPR027417">
    <property type="entry name" value="P-loop_NTPase"/>
</dbReference>